<dbReference type="AlphaFoldDB" id="A0AAJ6D1W6"/>
<dbReference type="Proteomes" id="UP001218104">
    <property type="component" value="Chromosome"/>
</dbReference>
<dbReference type="SUPFAM" id="SSF51215">
    <property type="entry name" value="Regulatory protein AraC"/>
    <property type="match status" value="1"/>
</dbReference>
<keyword evidence="1" id="KW-0238">DNA-binding</keyword>
<name>A0AAJ6D1W6_LIMFE</name>
<protein>
    <submittedName>
        <fullName evidence="3">AraC family ligand binding domain-containing protein</fullName>
    </submittedName>
</protein>
<evidence type="ECO:0000256" key="1">
    <source>
        <dbReference type="ARBA" id="ARBA00023125"/>
    </source>
</evidence>
<dbReference type="EMBL" id="CP121468">
    <property type="protein sequence ID" value="WFR89617.1"/>
    <property type="molecule type" value="Genomic_DNA"/>
</dbReference>
<dbReference type="Gene3D" id="2.60.120.10">
    <property type="entry name" value="Jelly Rolls"/>
    <property type="match status" value="1"/>
</dbReference>
<dbReference type="InterPro" id="IPR014710">
    <property type="entry name" value="RmlC-like_jellyroll"/>
</dbReference>
<sequence length="176" mass="20394">MNSLLINENKFLPVINTQFSFFGGHSETVEPGWYWPPEHHPAFELMYIISGRQRTVTETADLLLNPGDITIIPVEYNHTSYCVGTSPMLYFSMHFNLDDPTVRFLLIQYFTNRIITPDNSIYQDLKKRVENIMRITKDDYTVKDKLDIQINVINIFNILAEVAHSSLQNIPQQGVQ</sequence>
<dbReference type="Pfam" id="PF02311">
    <property type="entry name" value="AraC_binding"/>
    <property type="match status" value="1"/>
</dbReference>
<dbReference type="InterPro" id="IPR037923">
    <property type="entry name" value="HTH-like"/>
</dbReference>
<proteinExistence type="predicted"/>
<reference evidence="3" key="1">
    <citation type="submission" date="2023-04" db="EMBL/GenBank/DDBJ databases">
        <title>Genomic of Limosilactobacillus fermentum MSJK0025.</title>
        <authorList>
            <person name="Yang S."/>
        </authorList>
    </citation>
    <scope>NUCLEOTIDE SEQUENCE</scope>
    <source>
        <strain evidence="3">MSJK0025</strain>
    </source>
</reference>
<feature type="domain" description="AraC-type arabinose-binding/dimerisation" evidence="2">
    <location>
        <begin position="31"/>
        <end position="98"/>
    </location>
</feature>
<dbReference type="InterPro" id="IPR003313">
    <property type="entry name" value="AraC-bd"/>
</dbReference>
<gene>
    <name evidence="3" type="ORF">P8634_02445</name>
</gene>
<accession>A0AAJ6D1W6</accession>
<dbReference type="RefSeq" id="WP_107760549.1">
    <property type="nucleotide sequence ID" value="NZ_CP035055.1"/>
</dbReference>
<organism evidence="3 4">
    <name type="scientific">Limosilactobacillus fermentum</name>
    <name type="common">Lactobacillus fermentum</name>
    <dbReference type="NCBI Taxonomy" id="1613"/>
    <lineage>
        <taxon>Bacteria</taxon>
        <taxon>Bacillati</taxon>
        <taxon>Bacillota</taxon>
        <taxon>Bacilli</taxon>
        <taxon>Lactobacillales</taxon>
        <taxon>Lactobacillaceae</taxon>
        <taxon>Limosilactobacillus</taxon>
    </lineage>
</organism>
<evidence type="ECO:0000259" key="2">
    <source>
        <dbReference type="Pfam" id="PF02311"/>
    </source>
</evidence>
<evidence type="ECO:0000313" key="3">
    <source>
        <dbReference type="EMBL" id="WFR89617.1"/>
    </source>
</evidence>
<dbReference type="GO" id="GO:0006355">
    <property type="term" value="P:regulation of DNA-templated transcription"/>
    <property type="evidence" value="ECO:0007669"/>
    <property type="project" value="InterPro"/>
</dbReference>
<evidence type="ECO:0000313" key="4">
    <source>
        <dbReference type="Proteomes" id="UP001218104"/>
    </source>
</evidence>
<dbReference type="GO" id="GO:0003677">
    <property type="term" value="F:DNA binding"/>
    <property type="evidence" value="ECO:0007669"/>
    <property type="project" value="UniProtKB-KW"/>
</dbReference>